<dbReference type="PROSITE" id="PS50089">
    <property type="entry name" value="ZF_RING_2"/>
    <property type="match status" value="1"/>
</dbReference>
<reference evidence="5" key="2">
    <citation type="submission" date="2021-09" db="EMBL/GenBank/DDBJ databases">
        <authorList>
            <person name="Jia N."/>
            <person name="Wang J."/>
            <person name="Shi W."/>
            <person name="Du L."/>
            <person name="Sun Y."/>
            <person name="Zhan W."/>
            <person name="Jiang J."/>
            <person name="Wang Q."/>
            <person name="Zhang B."/>
            <person name="Ji P."/>
            <person name="Sakyi L.B."/>
            <person name="Cui X."/>
            <person name="Yuan T."/>
            <person name="Jiang B."/>
            <person name="Yang W."/>
            <person name="Lam T.T.-Y."/>
            <person name="Chang Q."/>
            <person name="Ding S."/>
            <person name="Wang X."/>
            <person name="Zhu J."/>
            <person name="Ruan X."/>
            <person name="Zhao L."/>
            <person name="Wei J."/>
            <person name="Que T."/>
            <person name="Du C."/>
            <person name="Cheng J."/>
            <person name="Dai P."/>
            <person name="Han X."/>
            <person name="Huang E."/>
            <person name="Gao Y."/>
            <person name="Liu J."/>
            <person name="Shao H."/>
            <person name="Ye R."/>
            <person name="Li L."/>
            <person name="Wei W."/>
            <person name="Wang X."/>
            <person name="Wang C."/>
            <person name="Huo Q."/>
            <person name="Li W."/>
            <person name="Guo W."/>
            <person name="Chen H."/>
            <person name="Chen S."/>
            <person name="Zhou L."/>
            <person name="Zhou L."/>
            <person name="Ni X."/>
            <person name="Tian J."/>
            <person name="Zhou Y."/>
            <person name="Sheng Y."/>
            <person name="Liu T."/>
            <person name="Pan Y."/>
            <person name="Xia L."/>
            <person name="Li J."/>
            <person name="Zhao F."/>
            <person name="Cao W."/>
        </authorList>
    </citation>
    <scope>NUCLEOTIDE SEQUENCE</scope>
    <source>
        <strain evidence="5">Rmic-2018</strain>
        <tissue evidence="5">Larvae</tissue>
    </source>
</reference>
<dbReference type="PANTHER" id="PTHR46016">
    <property type="entry name" value="ZINC FINGER, RING/FYVE/PHD-TYPE"/>
    <property type="match status" value="1"/>
</dbReference>
<dbReference type="Gene3D" id="2.60.210.10">
    <property type="entry name" value="Apoptosis, Tumor Necrosis Factor Receptor Associated Protein 2, Chain A"/>
    <property type="match status" value="1"/>
</dbReference>
<sequence>MMWACRKTPNLTPLPNPSREDWEAALLGCSDLTAQRALVERARAAANVNGLPRMLRAHLSQTVRAWQAQARRAEILHGVFLCNGTEITDVSTMSTWEYTLTGFDDFLEQRRLAFTQPMPRSRVCSICGRVPSGTALLPCGHVFCGECQGERIDHSECPFDRMPFESDQLVRLRFEQSHLEQLSVVCTVGGRKCDTFSGKLSELKDHMRQCRSVDVECEKCRATISSEAAVEHYTQCYTESDRRSLSNNVRVQRLVEEVRSIKKDLQAFRQQSLGEQDARHDNLVNGANRLVEKLASLERALSLGREMAAMTIGEGSNRLPIRETPGPFRAASKPGLFITTCQFADVCTTRYGLTQSNKEARVSTDCSTLAGYTFKMDCKLTMSAEEDVDVSFILFLMPGVWDERVEWPFAKKVALIIAHPTDERKDVRLTSCMDEYKMTKKPSSGVTSYGRWTEKKSWTYIEHQGFLVKGSLYVNVEFD</sequence>
<dbReference type="PANTHER" id="PTHR46016:SF1">
    <property type="entry name" value="RING-TYPE DOMAIN-CONTAINING PROTEIN"/>
    <property type="match status" value="1"/>
</dbReference>
<dbReference type="Pfam" id="PF21355">
    <property type="entry name" value="TRAF-mep_MATH"/>
    <property type="match status" value="1"/>
</dbReference>
<evidence type="ECO:0000313" key="6">
    <source>
        <dbReference type="Proteomes" id="UP000821866"/>
    </source>
</evidence>
<dbReference type="InterPro" id="IPR051438">
    <property type="entry name" value="RNF_E3_ubiq-protein_ligase"/>
</dbReference>
<gene>
    <name evidence="5" type="ORF">HPB51_017242</name>
</gene>
<protein>
    <recommendedName>
        <fullName evidence="4">RING-type domain-containing protein</fullName>
    </recommendedName>
</protein>
<dbReference type="Gene3D" id="3.30.40.10">
    <property type="entry name" value="Zinc/RING finger domain, C3HC4 (zinc finger)"/>
    <property type="match status" value="1"/>
</dbReference>
<proteinExistence type="predicted"/>
<keyword evidence="6" id="KW-1185">Reference proteome</keyword>
<feature type="domain" description="RING-type" evidence="4">
    <location>
        <begin position="124"/>
        <end position="161"/>
    </location>
</feature>
<reference evidence="5" key="1">
    <citation type="journal article" date="2020" name="Cell">
        <title>Large-Scale Comparative Analyses of Tick Genomes Elucidate Their Genetic Diversity and Vector Capacities.</title>
        <authorList>
            <consortium name="Tick Genome and Microbiome Consortium (TIGMIC)"/>
            <person name="Jia N."/>
            <person name="Wang J."/>
            <person name="Shi W."/>
            <person name="Du L."/>
            <person name="Sun Y."/>
            <person name="Zhan W."/>
            <person name="Jiang J.F."/>
            <person name="Wang Q."/>
            <person name="Zhang B."/>
            <person name="Ji P."/>
            <person name="Bell-Sakyi L."/>
            <person name="Cui X.M."/>
            <person name="Yuan T.T."/>
            <person name="Jiang B.G."/>
            <person name="Yang W.F."/>
            <person name="Lam T.T."/>
            <person name="Chang Q.C."/>
            <person name="Ding S.J."/>
            <person name="Wang X.J."/>
            <person name="Zhu J.G."/>
            <person name="Ruan X.D."/>
            <person name="Zhao L."/>
            <person name="Wei J.T."/>
            <person name="Ye R.Z."/>
            <person name="Que T.C."/>
            <person name="Du C.H."/>
            <person name="Zhou Y.H."/>
            <person name="Cheng J.X."/>
            <person name="Dai P.F."/>
            <person name="Guo W.B."/>
            <person name="Han X.H."/>
            <person name="Huang E.J."/>
            <person name="Li L.F."/>
            <person name="Wei W."/>
            <person name="Gao Y.C."/>
            <person name="Liu J.Z."/>
            <person name="Shao H.Z."/>
            <person name="Wang X."/>
            <person name="Wang C.C."/>
            <person name="Yang T.C."/>
            <person name="Huo Q.B."/>
            <person name="Li W."/>
            <person name="Chen H.Y."/>
            <person name="Chen S.E."/>
            <person name="Zhou L.G."/>
            <person name="Ni X.B."/>
            <person name="Tian J.H."/>
            <person name="Sheng Y."/>
            <person name="Liu T."/>
            <person name="Pan Y.S."/>
            <person name="Xia L.Y."/>
            <person name="Li J."/>
            <person name="Zhao F."/>
            <person name="Cao W.C."/>
        </authorList>
    </citation>
    <scope>NUCLEOTIDE SEQUENCE</scope>
    <source>
        <strain evidence="5">Rmic-2018</strain>
    </source>
</reference>
<dbReference type="GO" id="GO:0008270">
    <property type="term" value="F:zinc ion binding"/>
    <property type="evidence" value="ECO:0007669"/>
    <property type="project" value="UniProtKB-KW"/>
</dbReference>
<keyword evidence="1 3" id="KW-0479">Metal-binding</keyword>
<dbReference type="InterPro" id="IPR008974">
    <property type="entry name" value="TRAF-like"/>
</dbReference>
<organism evidence="5 6">
    <name type="scientific">Rhipicephalus microplus</name>
    <name type="common">Cattle tick</name>
    <name type="synonym">Boophilus microplus</name>
    <dbReference type="NCBI Taxonomy" id="6941"/>
    <lineage>
        <taxon>Eukaryota</taxon>
        <taxon>Metazoa</taxon>
        <taxon>Ecdysozoa</taxon>
        <taxon>Arthropoda</taxon>
        <taxon>Chelicerata</taxon>
        <taxon>Arachnida</taxon>
        <taxon>Acari</taxon>
        <taxon>Parasitiformes</taxon>
        <taxon>Ixodida</taxon>
        <taxon>Ixodoidea</taxon>
        <taxon>Ixodidae</taxon>
        <taxon>Rhipicephalinae</taxon>
        <taxon>Rhipicephalus</taxon>
        <taxon>Boophilus</taxon>
    </lineage>
</organism>
<dbReference type="Proteomes" id="UP000821866">
    <property type="component" value="Chromosome 3"/>
</dbReference>
<dbReference type="AlphaFoldDB" id="A0A9J6EAW6"/>
<evidence type="ECO:0000259" key="4">
    <source>
        <dbReference type="PROSITE" id="PS50089"/>
    </source>
</evidence>
<evidence type="ECO:0000313" key="5">
    <source>
        <dbReference type="EMBL" id="KAH8031470.1"/>
    </source>
</evidence>
<dbReference type="InterPro" id="IPR013083">
    <property type="entry name" value="Znf_RING/FYVE/PHD"/>
</dbReference>
<dbReference type="InterPro" id="IPR049342">
    <property type="entry name" value="TRAF1-6_MATH_dom"/>
</dbReference>
<dbReference type="GO" id="GO:0061630">
    <property type="term" value="F:ubiquitin protein ligase activity"/>
    <property type="evidence" value="ECO:0007669"/>
    <property type="project" value="TreeGrafter"/>
</dbReference>
<comment type="caution">
    <text evidence="5">The sequence shown here is derived from an EMBL/GenBank/DDBJ whole genome shotgun (WGS) entry which is preliminary data.</text>
</comment>
<keyword evidence="2" id="KW-0862">Zinc</keyword>
<dbReference type="InterPro" id="IPR001841">
    <property type="entry name" value="Znf_RING"/>
</dbReference>
<evidence type="ECO:0000256" key="1">
    <source>
        <dbReference type="ARBA" id="ARBA00022771"/>
    </source>
</evidence>
<dbReference type="SUPFAM" id="SSF57850">
    <property type="entry name" value="RING/U-box"/>
    <property type="match status" value="1"/>
</dbReference>
<dbReference type="SMART" id="SM00184">
    <property type="entry name" value="RING"/>
    <property type="match status" value="1"/>
</dbReference>
<dbReference type="GO" id="GO:0006511">
    <property type="term" value="P:ubiquitin-dependent protein catabolic process"/>
    <property type="evidence" value="ECO:0007669"/>
    <property type="project" value="TreeGrafter"/>
</dbReference>
<evidence type="ECO:0000256" key="3">
    <source>
        <dbReference type="PROSITE-ProRule" id="PRU00175"/>
    </source>
</evidence>
<keyword evidence="1 3" id="KW-0863">Zinc-finger</keyword>
<dbReference type="VEuPathDB" id="VectorBase:LOC119183195"/>
<evidence type="ECO:0000256" key="2">
    <source>
        <dbReference type="ARBA" id="ARBA00022833"/>
    </source>
</evidence>
<dbReference type="Pfam" id="PF13920">
    <property type="entry name" value="zf-C3HC4_3"/>
    <property type="match status" value="1"/>
</dbReference>
<dbReference type="EMBL" id="JABSTU010000005">
    <property type="protein sequence ID" value="KAH8031470.1"/>
    <property type="molecule type" value="Genomic_DNA"/>
</dbReference>
<name>A0A9J6EAW6_RHIMP</name>
<dbReference type="GO" id="GO:0000209">
    <property type="term" value="P:protein polyubiquitination"/>
    <property type="evidence" value="ECO:0007669"/>
    <property type="project" value="TreeGrafter"/>
</dbReference>
<accession>A0A9J6EAW6</accession>
<dbReference type="SUPFAM" id="SSF49599">
    <property type="entry name" value="TRAF domain-like"/>
    <property type="match status" value="1"/>
</dbReference>